<dbReference type="Proteomes" id="UP000245119">
    <property type="component" value="Linkage Group LG8"/>
</dbReference>
<sequence length="65" mass="7382">MARNRKHTATVPSTQSINMLPFIYDERGIGIGYKMLKHSATNVKYIISMLICDNRDRQSQASLVP</sequence>
<reference evidence="1 2" key="1">
    <citation type="submission" date="2018-04" db="EMBL/GenBank/DDBJ databases">
        <title>The genome of golden apple snail Pomacea canaliculata provides insight into stress tolerance and invasive adaptation.</title>
        <authorList>
            <person name="Liu C."/>
            <person name="Liu B."/>
            <person name="Ren Y."/>
            <person name="Zhang Y."/>
            <person name="Wang H."/>
            <person name="Li S."/>
            <person name="Jiang F."/>
            <person name="Yin L."/>
            <person name="Zhang G."/>
            <person name="Qian W."/>
            <person name="Fan W."/>
        </authorList>
    </citation>
    <scope>NUCLEOTIDE SEQUENCE [LARGE SCALE GENOMIC DNA]</scope>
    <source>
        <strain evidence="1">SZHN2017</strain>
        <tissue evidence="1">Muscle</tissue>
    </source>
</reference>
<protein>
    <submittedName>
        <fullName evidence="1">Uncharacterized protein</fullName>
    </submittedName>
</protein>
<accession>A0A2T7NXN5</accession>
<proteinExistence type="predicted"/>
<keyword evidence="2" id="KW-1185">Reference proteome</keyword>
<dbReference type="EMBL" id="PZQS01000008">
    <property type="protein sequence ID" value="PVD25937.1"/>
    <property type="molecule type" value="Genomic_DNA"/>
</dbReference>
<name>A0A2T7NXN5_POMCA</name>
<evidence type="ECO:0000313" key="1">
    <source>
        <dbReference type="EMBL" id="PVD25937.1"/>
    </source>
</evidence>
<dbReference type="AlphaFoldDB" id="A0A2T7NXN5"/>
<evidence type="ECO:0000313" key="2">
    <source>
        <dbReference type="Proteomes" id="UP000245119"/>
    </source>
</evidence>
<comment type="caution">
    <text evidence="1">The sequence shown here is derived from an EMBL/GenBank/DDBJ whole genome shotgun (WGS) entry which is preliminary data.</text>
</comment>
<organism evidence="1 2">
    <name type="scientific">Pomacea canaliculata</name>
    <name type="common">Golden apple snail</name>
    <dbReference type="NCBI Taxonomy" id="400727"/>
    <lineage>
        <taxon>Eukaryota</taxon>
        <taxon>Metazoa</taxon>
        <taxon>Spiralia</taxon>
        <taxon>Lophotrochozoa</taxon>
        <taxon>Mollusca</taxon>
        <taxon>Gastropoda</taxon>
        <taxon>Caenogastropoda</taxon>
        <taxon>Architaenioglossa</taxon>
        <taxon>Ampullarioidea</taxon>
        <taxon>Ampullariidae</taxon>
        <taxon>Pomacea</taxon>
    </lineage>
</organism>
<gene>
    <name evidence="1" type="ORF">C0Q70_13602</name>
</gene>